<accession>A0A0A8XU28</accession>
<reference evidence="1" key="2">
    <citation type="journal article" date="2015" name="Data Brief">
        <title>Shoot transcriptome of the giant reed, Arundo donax.</title>
        <authorList>
            <person name="Barrero R.A."/>
            <person name="Guerrero F.D."/>
            <person name="Moolhuijzen P."/>
            <person name="Goolsby J.A."/>
            <person name="Tidwell J."/>
            <person name="Bellgard S.E."/>
            <person name="Bellgard M.I."/>
        </authorList>
    </citation>
    <scope>NUCLEOTIDE SEQUENCE</scope>
    <source>
        <tissue evidence="1">Shoot tissue taken approximately 20 cm above the soil surface</tissue>
    </source>
</reference>
<reference evidence="1" key="1">
    <citation type="submission" date="2014-09" db="EMBL/GenBank/DDBJ databases">
        <authorList>
            <person name="Magalhaes I.L.F."/>
            <person name="Oliveira U."/>
            <person name="Santos F.R."/>
            <person name="Vidigal T.H.D.A."/>
            <person name="Brescovit A.D."/>
            <person name="Santos A.J."/>
        </authorList>
    </citation>
    <scope>NUCLEOTIDE SEQUENCE</scope>
    <source>
        <tissue evidence="1">Shoot tissue taken approximately 20 cm above the soil surface</tissue>
    </source>
</reference>
<evidence type="ECO:0000313" key="1">
    <source>
        <dbReference type="EMBL" id="JAD16263.1"/>
    </source>
</evidence>
<organism evidence="1">
    <name type="scientific">Arundo donax</name>
    <name type="common">Giant reed</name>
    <name type="synonym">Donax arundinaceus</name>
    <dbReference type="NCBI Taxonomy" id="35708"/>
    <lineage>
        <taxon>Eukaryota</taxon>
        <taxon>Viridiplantae</taxon>
        <taxon>Streptophyta</taxon>
        <taxon>Embryophyta</taxon>
        <taxon>Tracheophyta</taxon>
        <taxon>Spermatophyta</taxon>
        <taxon>Magnoliopsida</taxon>
        <taxon>Liliopsida</taxon>
        <taxon>Poales</taxon>
        <taxon>Poaceae</taxon>
        <taxon>PACMAD clade</taxon>
        <taxon>Arundinoideae</taxon>
        <taxon>Arundineae</taxon>
        <taxon>Arundo</taxon>
    </lineage>
</organism>
<name>A0A0A8XU28_ARUDO</name>
<dbReference type="AlphaFoldDB" id="A0A0A8XU28"/>
<sequence>MACKYCLFLTSITSPLTQFFISSHSKIKYYTK</sequence>
<dbReference type="EMBL" id="GBRH01281632">
    <property type="protein sequence ID" value="JAD16263.1"/>
    <property type="molecule type" value="Transcribed_RNA"/>
</dbReference>
<proteinExistence type="predicted"/>
<protein>
    <submittedName>
        <fullName evidence="1">Uncharacterized protein</fullName>
    </submittedName>
</protein>